<dbReference type="Proteomes" id="UP000790377">
    <property type="component" value="Unassembled WGS sequence"/>
</dbReference>
<evidence type="ECO:0000313" key="1">
    <source>
        <dbReference type="EMBL" id="KAH7913544.1"/>
    </source>
</evidence>
<keyword evidence="2" id="KW-1185">Reference proteome</keyword>
<accession>A0ACB8AK47</accession>
<proteinExistence type="predicted"/>
<name>A0ACB8AK47_9AGAM</name>
<reference evidence="1" key="1">
    <citation type="journal article" date="2021" name="New Phytol.">
        <title>Evolutionary innovations through gain and loss of genes in the ectomycorrhizal Boletales.</title>
        <authorList>
            <person name="Wu G."/>
            <person name="Miyauchi S."/>
            <person name="Morin E."/>
            <person name="Kuo A."/>
            <person name="Drula E."/>
            <person name="Varga T."/>
            <person name="Kohler A."/>
            <person name="Feng B."/>
            <person name="Cao Y."/>
            <person name="Lipzen A."/>
            <person name="Daum C."/>
            <person name="Hundley H."/>
            <person name="Pangilinan J."/>
            <person name="Johnson J."/>
            <person name="Barry K."/>
            <person name="LaButti K."/>
            <person name="Ng V."/>
            <person name="Ahrendt S."/>
            <person name="Min B."/>
            <person name="Choi I.G."/>
            <person name="Park H."/>
            <person name="Plett J.M."/>
            <person name="Magnuson J."/>
            <person name="Spatafora J.W."/>
            <person name="Nagy L.G."/>
            <person name="Henrissat B."/>
            <person name="Grigoriev I.V."/>
            <person name="Yang Z.L."/>
            <person name="Xu J."/>
            <person name="Martin F.M."/>
        </authorList>
    </citation>
    <scope>NUCLEOTIDE SEQUENCE</scope>
    <source>
        <strain evidence="1">ATCC 28755</strain>
    </source>
</reference>
<organism evidence="1 2">
    <name type="scientific">Hygrophoropsis aurantiaca</name>
    <dbReference type="NCBI Taxonomy" id="72124"/>
    <lineage>
        <taxon>Eukaryota</taxon>
        <taxon>Fungi</taxon>
        <taxon>Dikarya</taxon>
        <taxon>Basidiomycota</taxon>
        <taxon>Agaricomycotina</taxon>
        <taxon>Agaricomycetes</taxon>
        <taxon>Agaricomycetidae</taxon>
        <taxon>Boletales</taxon>
        <taxon>Coniophorineae</taxon>
        <taxon>Hygrophoropsidaceae</taxon>
        <taxon>Hygrophoropsis</taxon>
    </lineage>
</organism>
<comment type="caution">
    <text evidence="1">The sequence shown here is derived from an EMBL/GenBank/DDBJ whole genome shotgun (WGS) entry which is preliminary data.</text>
</comment>
<gene>
    <name evidence="1" type="ORF">BJ138DRAFT_1099419</name>
</gene>
<protein>
    <submittedName>
        <fullName evidence="1">Uncharacterized protein</fullName>
    </submittedName>
</protein>
<sequence>MVRVLGTYCAIASLLSVAIAASSNTDTTVVVADINNLSAQVSDLNGSVNTYVTHPTSSNFAGVLTATQVVDKAIQKTTNDAVGVLSPSDSKAVLSALQSAQPVFEATLQNIANSKVDFGDEASYIAQGLVLLAGDTANLSIALLNIAACDAGIRGETGTVAKAIGAGFTRALNAYV</sequence>
<evidence type="ECO:0000313" key="2">
    <source>
        <dbReference type="Proteomes" id="UP000790377"/>
    </source>
</evidence>
<dbReference type="EMBL" id="MU267629">
    <property type="protein sequence ID" value="KAH7913544.1"/>
    <property type="molecule type" value="Genomic_DNA"/>
</dbReference>